<feature type="region of interest" description="Disordered" evidence="1">
    <location>
        <begin position="111"/>
        <end position="150"/>
    </location>
</feature>
<organism evidence="2 3">
    <name type="scientific">Pleurodeles waltl</name>
    <name type="common">Iberian ribbed newt</name>
    <dbReference type="NCBI Taxonomy" id="8319"/>
    <lineage>
        <taxon>Eukaryota</taxon>
        <taxon>Metazoa</taxon>
        <taxon>Chordata</taxon>
        <taxon>Craniata</taxon>
        <taxon>Vertebrata</taxon>
        <taxon>Euteleostomi</taxon>
        <taxon>Amphibia</taxon>
        <taxon>Batrachia</taxon>
        <taxon>Caudata</taxon>
        <taxon>Salamandroidea</taxon>
        <taxon>Salamandridae</taxon>
        <taxon>Pleurodelinae</taxon>
        <taxon>Pleurodeles</taxon>
    </lineage>
</organism>
<evidence type="ECO:0000256" key="1">
    <source>
        <dbReference type="SAM" id="MobiDB-lite"/>
    </source>
</evidence>
<dbReference type="EMBL" id="JANPWB010000001">
    <property type="protein sequence ID" value="KAJ1217148.1"/>
    <property type="molecule type" value="Genomic_DNA"/>
</dbReference>
<accession>A0AAV7WXJ4</accession>
<feature type="compositionally biased region" description="Polar residues" evidence="1">
    <location>
        <begin position="140"/>
        <end position="150"/>
    </location>
</feature>
<reference evidence="2" key="1">
    <citation type="journal article" date="2022" name="bioRxiv">
        <title>Sequencing and chromosome-scale assembly of the giantPleurodeles waltlgenome.</title>
        <authorList>
            <person name="Brown T."/>
            <person name="Elewa A."/>
            <person name="Iarovenko S."/>
            <person name="Subramanian E."/>
            <person name="Araus A.J."/>
            <person name="Petzold A."/>
            <person name="Susuki M."/>
            <person name="Suzuki K.-i.T."/>
            <person name="Hayashi T."/>
            <person name="Toyoda A."/>
            <person name="Oliveira C."/>
            <person name="Osipova E."/>
            <person name="Leigh N.D."/>
            <person name="Simon A."/>
            <person name="Yun M.H."/>
        </authorList>
    </citation>
    <scope>NUCLEOTIDE SEQUENCE</scope>
    <source>
        <strain evidence="2">20211129_DDA</strain>
        <tissue evidence="2">Liver</tissue>
    </source>
</reference>
<proteinExistence type="predicted"/>
<keyword evidence="3" id="KW-1185">Reference proteome</keyword>
<evidence type="ECO:0000313" key="3">
    <source>
        <dbReference type="Proteomes" id="UP001066276"/>
    </source>
</evidence>
<comment type="caution">
    <text evidence="2">The sequence shown here is derived from an EMBL/GenBank/DDBJ whole genome shotgun (WGS) entry which is preliminary data.</text>
</comment>
<dbReference type="Proteomes" id="UP001066276">
    <property type="component" value="Chromosome 1_1"/>
</dbReference>
<protein>
    <submittedName>
        <fullName evidence="2">Uncharacterized protein</fullName>
    </submittedName>
</protein>
<gene>
    <name evidence="2" type="ORF">NDU88_004743</name>
</gene>
<name>A0AAV7WXJ4_PLEWA</name>
<evidence type="ECO:0000313" key="2">
    <source>
        <dbReference type="EMBL" id="KAJ1217148.1"/>
    </source>
</evidence>
<dbReference type="AlphaFoldDB" id="A0AAV7WXJ4"/>
<sequence length="204" mass="23068">MLTGKRQDTTPTVPWWQPAPYFLVRKQARRQEINDRASMKWRTTSQDIQNGDQVIINDQSLVGNIRTPFEPGIWTVTGMAGNMVTAVEKGRERVTHNVSWFRKATFVEPSDELDSDDYSTEWSPTGDPERGCEGDLQTEAGPTTQRQPVTSTPVALEGKMQNMDHMYQLYNFCGVLLLSSLGPTSNVNLGEHQLIIYQHSQISH</sequence>